<organism evidence="1 2">
    <name type="scientific">Leptospira weilii str. UI 13098</name>
    <dbReference type="NCBI Taxonomy" id="1088542"/>
    <lineage>
        <taxon>Bacteria</taxon>
        <taxon>Pseudomonadati</taxon>
        <taxon>Spirochaetota</taxon>
        <taxon>Spirochaetia</taxon>
        <taxon>Leptospirales</taxon>
        <taxon>Leptospiraceae</taxon>
        <taxon>Leptospira</taxon>
    </lineage>
</organism>
<accession>M6QB55</accession>
<comment type="caution">
    <text evidence="1">The sequence shown here is derived from an EMBL/GenBank/DDBJ whole genome shotgun (WGS) entry which is preliminary data.</text>
</comment>
<reference evidence="1 2" key="1">
    <citation type="submission" date="2013-01" db="EMBL/GenBank/DDBJ databases">
        <authorList>
            <person name="Harkins D.M."/>
            <person name="Durkin A.S."/>
            <person name="Brinkac L.M."/>
            <person name="Haft D.H."/>
            <person name="Selengut J.D."/>
            <person name="Sanka R."/>
            <person name="DePew J."/>
            <person name="Purushe J."/>
            <person name="Chanthongthip A."/>
            <person name="Lattana O."/>
            <person name="Phetsouvanh R."/>
            <person name="Newton P.N."/>
            <person name="Vinetz J.M."/>
            <person name="Sutton G.G."/>
            <person name="Nierman W.C."/>
            <person name="Fouts D.E."/>
        </authorList>
    </citation>
    <scope>NUCLEOTIDE SEQUENCE [LARGE SCALE GENOMIC DNA]</scope>
    <source>
        <strain evidence="1 2">UI 13098</strain>
    </source>
</reference>
<evidence type="ECO:0000313" key="2">
    <source>
        <dbReference type="Proteomes" id="UP000012118"/>
    </source>
</evidence>
<dbReference type="RefSeq" id="WP_004503605.1">
    <property type="nucleotide sequence ID" value="NZ_AHNU02000049.1"/>
</dbReference>
<protein>
    <submittedName>
        <fullName evidence="1">Uncharacterized protein</fullName>
    </submittedName>
</protein>
<evidence type="ECO:0000313" key="1">
    <source>
        <dbReference type="EMBL" id="EMN89853.1"/>
    </source>
</evidence>
<proteinExistence type="predicted"/>
<keyword evidence="2" id="KW-1185">Reference proteome</keyword>
<dbReference type="AlphaFoldDB" id="M6QB55"/>
<dbReference type="Proteomes" id="UP000012118">
    <property type="component" value="Unassembled WGS sequence"/>
</dbReference>
<sequence length="52" mass="6332">MDGKANEAVIETISPLHYYQKNEYNFWLPFYYRFGGDDRNYVSLWFGKNEED</sequence>
<name>M6QB55_9LEPT</name>
<dbReference type="EMBL" id="AHNU02000049">
    <property type="protein sequence ID" value="EMN89853.1"/>
    <property type="molecule type" value="Genomic_DNA"/>
</dbReference>
<gene>
    <name evidence="1" type="ORF">LEP1GSC108_2563</name>
</gene>